<gene>
    <name evidence="1" type="ORF">GCM10009416_00950</name>
</gene>
<evidence type="ECO:0000313" key="2">
    <source>
        <dbReference type="Proteomes" id="UP001501588"/>
    </source>
</evidence>
<keyword evidence="1" id="KW-0808">Transferase</keyword>
<comment type="caution">
    <text evidence="1">The sequence shown here is derived from an EMBL/GenBank/DDBJ whole genome shotgun (WGS) entry which is preliminary data.</text>
</comment>
<dbReference type="SUPFAM" id="SSF89796">
    <property type="entry name" value="CoA-transferase family III (CaiB/BaiF)"/>
    <property type="match status" value="2"/>
</dbReference>
<dbReference type="PANTHER" id="PTHR48228">
    <property type="entry name" value="SUCCINYL-COA--D-CITRAMALATE COA-TRANSFERASE"/>
    <property type="match status" value="1"/>
</dbReference>
<dbReference type="GO" id="GO:0016740">
    <property type="term" value="F:transferase activity"/>
    <property type="evidence" value="ECO:0007669"/>
    <property type="project" value="UniProtKB-KW"/>
</dbReference>
<dbReference type="Pfam" id="PF02515">
    <property type="entry name" value="CoA_transf_3"/>
    <property type="match status" value="1"/>
</dbReference>
<protein>
    <submittedName>
        <fullName evidence="1">CoA transferase</fullName>
    </submittedName>
</protein>
<dbReference type="InterPro" id="IPR003673">
    <property type="entry name" value="CoA-Trfase_fam_III"/>
</dbReference>
<organism evidence="1 2">
    <name type="scientific">Craurococcus roseus</name>
    <dbReference type="NCBI Taxonomy" id="77585"/>
    <lineage>
        <taxon>Bacteria</taxon>
        <taxon>Pseudomonadati</taxon>
        <taxon>Pseudomonadota</taxon>
        <taxon>Alphaproteobacteria</taxon>
        <taxon>Acetobacterales</taxon>
        <taxon>Acetobacteraceae</taxon>
        <taxon>Craurococcus</taxon>
    </lineage>
</organism>
<dbReference type="Gene3D" id="3.30.1540.10">
    <property type="entry name" value="formyl-coa transferase, domain 3"/>
    <property type="match status" value="1"/>
</dbReference>
<sequence length="476" mass="49535">MAGTSGPGGVSPRRHAPRDTLEALWCLAGLAPVALGPVELSGEEPALPSSFRVGAAAQATIAAVAPAAAAVHRRRGGPEQAARVSMRHAALEFRSEHWLRLDGAELPDSWDSVAGTYRCGDGRVVRLHTNFPHHREGVLRLLRSDGTREAVRDALRGWAALDFEDAAAAVGLCVTAMRGFAQWDAHPQGAAAAGLPPLRIERIGDAPPSPLPPLGERPLGGLRVLDLTRVIAGPVCGRTLAAHGAEVLHISAAHLPSFDNLLADTGRGKRTARLDLRTAEGRDALRSLAAGADVFLQGYRPGAVAAHGFAPAGLAALRPGVVCASLSAYGEVGPWGGRRGFDSLVQTASGFNVAEAEAAGVEPPKPLPCQALDHASGYLLAFGTLAALLRRAEEGGSWHVRVSLAGTGAWLRGLGRLETGFAAPAPRFGEIGDLLEESDSGWGRLLALRHSGVLEGTPPRWALPSVPLGTHAPAWA</sequence>
<dbReference type="InterPro" id="IPR050509">
    <property type="entry name" value="CoA-transferase_III"/>
</dbReference>
<reference evidence="1 2" key="1">
    <citation type="journal article" date="2019" name="Int. J. Syst. Evol. Microbiol.">
        <title>The Global Catalogue of Microorganisms (GCM) 10K type strain sequencing project: providing services to taxonomists for standard genome sequencing and annotation.</title>
        <authorList>
            <consortium name="The Broad Institute Genomics Platform"/>
            <consortium name="The Broad Institute Genome Sequencing Center for Infectious Disease"/>
            <person name="Wu L."/>
            <person name="Ma J."/>
        </authorList>
    </citation>
    <scope>NUCLEOTIDE SEQUENCE [LARGE SCALE GENOMIC DNA]</scope>
    <source>
        <strain evidence="1 2">JCM 9933</strain>
    </source>
</reference>
<dbReference type="EMBL" id="BAAAFZ010000002">
    <property type="protein sequence ID" value="GAA0566763.1"/>
    <property type="molecule type" value="Genomic_DNA"/>
</dbReference>
<dbReference type="PANTHER" id="PTHR48228:SF4">
    <property type="entry name" value="BLR3030 PROTEIN"/>
    <property type="match status" value="1"/>
</dbReference>
<proteinExistence type="predicted"/>
<dbReference type="RefSeq" id="WP_343893160.1">
    <property type="nucleotide sequence ID" value="NZ_BAAAFZ010000002.1"/>
</dbReference>
<evidence type="ECO:0000313" key="1">
    <source>
        <dbReference type="EMBL" id="GAA0566763.1"/>
    </source>
</evidence>
<dbReference type="InterPro" id="IPR044855">
    <property type="entry name" value="CoA-Trfase_III_dom3_sf"/>
</dbReference>
<name>A0ABN1EHQ6_9PROT</name>
<dbReference type="Proteomes" id="UP001501588">
    <property type="component" value="Unassembled WGS sequence"/>
</dbReference>
<dbReference type="InterPro" id="IPR023606">
    <property type="entry name" value="CoA-Trfase_III_dom_1_sf"/>
</dbReference>
<keyword evidence="2" id="KW-1185">Reference proteome</keyword>
<dbReference type="Gene3D" id="3.40.50.10540">
    <property type="entry name" value="Crotonobetainyl-coa:carnitine coa-transferase, domain 1"/>
    <property type="match status" value="2"/>
</dbReference>
<accession>A0ABN1EHQ6</accession>